<reference evidence="1 2" key="1">
    <citation type="submission" date="2021-10" db="EMBL/GenBank/DDBJ databases">
        <title>Collection of gut derived symbiotic bacterial strains cultured from healthy donors.</title>
        <authorList>
            <person name="Lin H."/>
            <person name="Littmann E."/>
            <person name="Kohout C."/>
            <person name="Pamer E.G."/>
        </authorList>
    </citation>
    <scope>NUCLEOTIDE SEQUENCE [LARGE SCALE GENOMIC DNA]</scope>
    <source>
        <strain evidence="1 2">DFI.1.165</strain>
    </source>
</reference>
<dbReference type="Gene3D" id="3.40.50.11820">
    <property type="match status" value="1"/>
</dbReference>
<gene>
    <name evidence="1" type="ORF">LIZ65_20225</name>
</gene>
<feature type="non-terminal residue" evidence="1">
    <location>
        <position position="82"/>
    </location>
</feature>
<organism evidence="1 2">
    <name type="scientific">Bariatricus massiliensis</name>
    <dbReference type="NCBI Taxonomy" id="1745713"/>
    <lineage>
        <taxon>Bacteria</taxon>
        <taxon>Bacillati</taxon>
        <taxon>Bacillota</taxon>
        <taxon>Clostridia</taxon>
        <taxon>Lachnospirales</taxon>
        <taxon>Lachnospiraceae</taxon>
        <taxon>Bariatricus</taxon>
    </lineage>
</organism>
<evidence type="ECO:0000313" key="1">
    <source>
        <dbReference type="EMBL" id="MCB7389606.1"/>
    </source>
</evidence>
<dbReference type="RefSeq" id="WP_227183998.1">
    <property type="nucleotide sequence ID" value="NZ_JAJCIS010000064.1"/>
</dbReference>
<feature type="non-terminal residue" evidence="1">
    <location>
        <position position="1"/>
    </location>
</feature>
<name>A0ABS8DMH4_9FIRM</name>
<comment type="caution">
    <text evidence="1">The sequence shown here is derived from an EMBL/GenBank/DDBJ whole genome shotgun (WGS) entry which is preliminary data.</text>
</comment>
<dbReference type="Pfam" id="PF04464">
    <property type="entry name" value="Glyphos_transf"/>
    <property type="match status" value="1"/>
</dbReference>
<dbReference type="Proteomes" id="UP001299546">
    <property type="component" value="Unassembled WGS sequence"/>
</dbReference>
<dbReference type="InterPro" id="IPR007554">
    <property type="entry name" value="Glycerophosphate_synth"/>
</dbReference>
<protein>
    <submittedName>
        <fullName evidence="1">CDP-glycerol glycerophosphotransferase family protein</fullName>
    </submittedName>
</protein>
<proteinExistence type="predicted"/>
<dbReference type="EMBL" id="JAJCIS010000064">
    <property type="protein sequence ID" value="MCB7389606.1"/>
    <property type="molecule type" value="Genomic_DNA"/>
</dbReference>
<dbReference type="InterPro" id="IPR043149">
    <property type="entry name" value="TagF_N"/>
</dbReference>
<sequence>DDYLSVLTTAKYIINNSTFPAYFTKKPEQVYVNTWHGTPIKAMGLDVEDNLVGSQNIIKNFLSADILVSPNPHTTEVFKRAF</sequence>
<keyword evidence="2" id="KW-1185">Reference proteome</keyword>
<accession>A0ABS8DMH4</accession>
<evidence type="ECO:0000313" key="2">
    <source>
        <dbReference type="Proteomes" id="UP001299546"/>
    </source>
</evidence>